<evidence type="ECO:0000256" key="6">
    <source>
        <dbReference type="SAM" id="Phobius"/>
    </source>
</evidence>
<keyword evidence="5 6" id="KW-0472">Membrane</keyword>
<dbReference type="RefSeq" id="WP_127907345.1">
    <property type="nucleotide sequence ID" value="NZ_RQXX01000005.1"/>
</dbReference>
<feature type="transmembrane region" description="Helical" evidence="6">
    <location>
        <begin position="82"/>
        <end position="101"/>
    </location>
</feature>
<evidence type="ECO:0000256" key="2">
    <source>
        <dbReference type="ARBA" id="ARBA00022475"/>
    </source>
</evidence>
<evidence type="ECO:0000313" key="7">
    <source>
        <dbReference type="EMBL" id="RVV97219.1"/>
    </source>
</evidence>
<comment type="caution">
    <text evidence="7">The sequence shown here is derived from an EMBL/GenBank/DDBJ whole genome shotgun (WGS) entry which is preliminary data.</text>
</comment>
<dbReference type="OrthoDB" id="3296441at2"/>
<keyword evidence="8" id="KW-1185">Reference proteome</keyword>
<gene>
    <name evidence="7" type="ORF">EKE94_14455</name>
</gene>
<name>A0A438AEV8_9RHOB</name>
<accession>A0A438AEV8</accession>
<keyword evidence="4 6" id="KW-1133">Transmembrane helix</keyword>
<comment type="subcellular location">
    <subcellularLocation>
        <location evidence="1">Cell membrane</location>
        <topology evidence="1">Multi-pass membrane protein</topology>
    </subcellularLocation>
</comment>
<sequence>MTLKSPISIYDAQGLAFGILMASLGVTFLKAAALVTGQTAGAAVLLSYLLPLDFGVFFVLISLPFFWLSWVRRSASFTLRTITAVVGISVVSPLLGAFIRFETLPPFLAAILAGACSGVGLIALFRHGASAGGLGILALIVEERTGFRTGWFQMCFDAVIFALALLVLPLDGVLYSCIGAMVLNAIIGWNFRVAQAMPAQQVG</sequence>
<organism evidence="7 8">
    <name type="scientific">Mesobaculum littorinae</name>
    <dbReference type="NCBI Taxonomy" id="2486419"/>
    <lineage>
        <taxon>Bacteria</taxon>
        <taxon>Pseudomonadati</taxon>
        <taxon>Pseudomonadota</taxon>
        <taxon>Alphaproteobacteria</taxon>
        <taxon>Rhodobacterales</taxon>
        <taxon>Roseobacteraceae</taxon>
        <taxon>Mesobaculum</taxon>
    </lineage>
</organism>
<dbReference type="InterPro" id="IPR051461">
    <property type="entry name" value="UPF0750_membrane"/>
</dbReference>
<dbReference type="Proteomes" id="UP000285908">
    <property type="component" value="Unassembled WGS sequence"/>
</dbReference>
<protein>
    <submittedName>
        <fullName evidence="7">YitT family protein</fullName>
    </submittedName>
</protein>
<feature type="transmembrane region" description="Helical" evidence="6">
    <location>
        <begin position="12"/>
        <end position="33"/>
    </location>
</feature>
<feature type="transmembrane region" description="Helical" evidence="6">
    <location>
        <begin position="173"/>
        <end position="191"/>
    </location>
</feature>
<dbReference type="InterPro" id="IPR003740">
    <property type="entry name" value="YitT"/>
</dbReference>
<dbReference type="GO" id="GO:0005886">
    <property type="term" value="C:plasma membrane"/>
    <property type="evidence" value="ECO:0007669"/>
    <property type="project" value="UniProtKB-SubCell"/>
</dbReference>
<evidence type="ECO:0000313" key="8">
    <source>
        <dbReference type="Proteomes" id="UP000285908"/>
    </source>
</evidence>
<dbReference type="EMBL" id="RQXX01000005">
    <property type="protein sequence ID" value="RVV97219.1"/>
    <property type="molecule type" value="Genomic_DNA"/>
</dbReference>
<reference evidence="7 8" key="1">
    <citation type="submission" date="2018-11" db="EMBL/GenBank/DDBJ databases">
        <title>Mesobaculum littorinae gen. nov., sp. nov., isolated from Littorina scabra that represents a novel genus of the order Rhodobacteraceae.</title>
        <authorList>
            <person name="Li F."/>
        </authorList>
    </citation>
    <scope>NUCLEOTIDE SEQUENCE [LARGE SCALE GENOMIC DNA]</scope>
    <source>
        <strain evidence="7 8">M0103</strain>
    </source>
</reference>
<feature type="transmembrane region" description="Helical" evidence="6">
    <location>
        <begin position="107"/>
        <end position="125"/>
    </location>
</feature>
<keyword evidence="3 6" id="KW-0812">Transmembrane</keyword>
<evidence type="ECO:0000256" key="5">
    <source>
        <dbReference type="ARBA" id="ARBA00023136"/>
    </source>
</evidence>
<dbReference type="AlphaFoldDB" id="A0A438AEV8"/>
<dbReference type="Pfam" id="PF02588">
    <property type="entry name" value="YitT_membrane"/>
    <property type="match status" value="1"/>
</dbReference>
<dbReference type="PANTHER" id="PTHR33545">
    <property type="entry name" value="UPF0750 MEMBRANE PROTEIN YITT-RELATED"/>
    <property type="match status" value="1"/>
</dbReference>
<evidence type="ECO:0000256" key="3">
    <source>
        <dbReference type="ARBA" id="ARBA00022692"/>
    </source>
</evidence>
<feature type="transmembrane region" description="Helical" evidence="6">
    <location>
        <begin position="45"/>
        <end position="70"/>
    </location>
</feature>
<dbReference type="PANTHER" id="PTHR33545:SF5">
    <property type="entry name" value="UPF0750 MEMBRANE PROTEIN YITT"/>
    <property type="match status" value="1"/>
</dbReference>
<feature type="transmembrane region" description="Helical" evidence="6">
    <location>
        <begin position="146"/>
        <end position="167"/>
    </location>
</feature>
<proteinExistence type="predicted"/>
<evidence type="ECO:0000256" key="1">
    <source>
        <dbReference type="ARBA" id="ARBA00004651"/>
    </source>
</evidence>
<keyword evidence="2" id="KW-1003">Cell membrane</keyword>
<evidence type="ECO:0000256" key="4">
    <source>
        <dbReference type="ARBA" id="ARBA00022989"/>
    </source>
</evidence>